<accession>A0AAV0ANU5</accession>
<name>A0AAV0ANU5_PHAPC</name>
<gene>
    <name evidence="6" type="ORF">PPACK8108_LOCUS4336</name>
</gene>
<dbReference type="AlphaFoldDB" id="A0AAV0ANU5"/>
<dbReference type="GO" id="GO:0005384">
    <property type="term" value="F:manganese ion transmembrane transporter activity"/>
    <property type="evidence" value="ECO:0007669"/>
    <property type="project" value="TreeGrafter"/>
</dbReference>
<keyword evidence="3 5" id="KW-1133">Transmembrane helix</keyword>
<feature type="transmembrane region" description="Helical" evidence="5">
    <location>
        <begin position="416"/>
        <end position="434"/>
    </location>
</feature>
<dbReference type="Proteomes" id="UP001153365">
    <property type="component" value="Unassembled WGS sequence"/>
</dbReference>
<dbReference type="PANTHER" id="PTHR11706:SF101">
    <property type="entry name" value="MANGANESE TRANSPORTER SMF1"/>
    <property type="match status" value="1"/>
</dbReference>
<evidence type="ECO:0000313" key="7">
    <source>
        <dbReference type="Proteomes" id="UP001153365"/>
    </source>
</evidence>
<dbReference type="Pfam" id="PF01566">
    <property type="entry name" value="Nramp"/>
    <property type="match status" value="2"/>
</dbReference>
<feature type="transmembrane region" description="Helical" evidence="5">
    <location>
        <begin position="323"/>
        <end position="348"/>
    </location>
</feature>
<evidence type="ECO:0000256" key="2">
    <source>
        <dbReference type="ARBA" id="ARBA00022692"/>
    </source>
</evidence>
<dbReference type="GO" id="GO:0030026">
    <property type="term" value="P:intracellular manganese ion homeostasis"/>
    <property type="evidence" value="ECO:0007669"/>
    <property type="project" value="TreeGrafter"/>
</dbReference>
<feature type="transmembrane region" description="Helical" evidence="5">
    <location>
        <begin position="106"/>
        <end position="126"/>
    </location>
</feature>
<organism evidence="6 7">
    <name type="scientific">Phakopsora pachyrhizi</name>
    <name type="common">Asian soybean rust disease fungus</name>
    <dbReference type="NCBI Taxonomy" id="170000"/>
    <lineage>
        <taxon>Eukaryota</taxon>
        <taxon>Fungi</taxon>
        <taxon>Dikarya</taxon>
        <taxon>Basidiomycota</taxon>
        <taxon>Pucciniomycotina</taxon>
        <taxon>Pucciniomycetes</taxon>
        <taxon>Pucciniales</taxon>
        <taxon>Phakopsoraceae</taxon>
        <taxon>Phakopsora</taxon>
    </lineage>
</organism>
<feature type="transmembrane region" description="Helical" evidence="5">
    <location>
        <begin position="572"/>
        <end position="593"/>
    </location>
</feature>
<keyword evidence="2 5" id="KW-0812">Transmembrane</keyword>
<dbReference type="PRINTS" id="PR00447">
    <property type="entry name" value="NATRESASSCMP"/>
</dbReference>
<feature type="transmembrane region" description="Helical" evidence="5">
    <location>
        <begin position="373"/>
        <end position="396"/>
    </location>
</feature>
<sequence>MARLLTSENFRLSKCLSEKLKRPIINHAKFVGPGIVAAVAYADPGNWATDLEAGSKFGYCHLFIVLLASSMAILLQILAAKLGYITGEDLAQQCRTNYHDRSKNKLLWRWCCLYPLYVIAEVAIILTDLAELLGSAIALNILFPKLPLFAGVLLTSLDVFIVLIFFNSYPSAANQRAMLLFEFSIAVMVLAVLGAFIYLIVKVKPDWGQTFYGFIPQKDLFRPGGLYLAVSMIGATVMPHALFLGSKVAIVDRWVPDFRPKVVQPGERFDSSLIESLSKDPNVFASETHPSGDSIEETDSKVDESVGDLEHTKRHIVHSSVDIAISLLFVALPINAAIVIVAGTAFYFKNNGEKPVADLYAAQKLLSETIGSIAGYVFAVTLLIAGQAASITVTLAGQAVSEGFLEWRTSPVVRRLVTRSIGIVPSAVVAAAVGPKGVDSMLIISQVGLSLALPFVIGPLILFTASPKIMSIYVSIEEILRDAKSSKKLQKTALASGDSGNDHYWTNRLEYNAVARKDSPRIRFEETVTTNDDIEVMVGVESDASNLKIKSQDQTSNSVAPLLTYSFANSRATVIVTAIIFVIVVSANIYALVEVSKGES</sequence>
<evidence type="ECO:0000256" key="4">
    <source>
        <dbReference type="ARBA" id="ARBA00023136"/>
    </source>
</evidence>
<keyword evidence="4 5" id="KW-0472">Membrane</keyword>
<evidence type="ECO:0000256" key="1">
    <source>
        <dbReference type="ARBA" id="ARBA00004141"/>
    </source>
</evidence>
<dbReference type="NCBIfam" id="NF037982">
    <property type="entry name" value="Nramp_1"/>
    <property type="match status" value="2"/>
</dbReference>
<feature type="transmembrane region" description="Helical" evidence="5">
    <location>
        <begin position="62"/>
        <end position="85"/>
    </location>
</feature>
<dbReference type="GO" id="GO:0034755">
    <property type="term" value="P:iron ion transmembrane transport"/>
    <property type="evidence" value="ECO:0007669"/>
    <property type="project" value="TreeGrafter"/>
</dbReference>
<dbReference type="GO" id="GO:0005886">
    <property type="term" value="C:plasma membrane"/>
    <property type="evidence" value="ECO:0007669"/>
    <property type="project" value="TreeGrafter"/>
</dbReference>
<feature type="transmembrane region" description="Helical" evidence="5">
    <location>
        <begin position="178"/>
        <end position="201"/>
    </location>
</feature>
<comment type="caution">
    <text evidence="6">The sequence shown here is derived from an EMBL/GenBank/DDBJ whole genome shotgun (WGS) entry which is preliminary data.</text>
</comment>
<evidence type="ECO:0000256" key="3">
    <source>
        <dbReference type="ARBA" id="ARBA00022989"/>
    </source>
</evidence>
<proteinExistence type="predicted"/>
<feature type="transmembrane region" description="Helical" evidence="5">
    <location>
        <begin position="146"/>
        <end position="166"/>
    </location>
</feature>
<feature type="transmembrane region" description="Helical" evidence="5">
    <location>
        <begin position="440"/>
        <end position="463"/>
    </location>
</feature>
<dbReference type="NCBIfam" id="TIGR01197">
    <property type="entry name" value="nramp"/>
    <property type="match status" value="1"/>
</dbReference>
<dbReference type="GO" id="GO:0015086">
    <property type="term" value="F:cadmium ion transmembrane transporter activity"/>
    <property type="evidence" value="ECO:0007669"/>
    <property type="project" value="TreeGrafter"/>
</dbReference>
<comment type="subcellular location">
    <subcellularLocation>
        <location evidence="1">Membrane</location>
        <topology evidence="1">Multi-pass membrane protein</topology>
    </subcellularLocation>
</comment>
<dbReference type="InterPro" id="IPR001046">
    <property type="entry name" value="NRAMP_fam"/>
</dbReference>
<protein>
    <submittedName>
        <fullName evidence="6">Natural resistance-associated macrophage protein-domain-containing protein</fullName>
    </submittedName>
</protein>
<evidence type="ECO:0000256" key="5">
    <source>
        <dbReference type="SAM" id="Phobius"/>
    </source>
</evidence>
<keyword evidence="7" id="KW-1185">Reference proteome</keyword>
<reference evidence="6" key="1">
    <citation type="submission" date="2022-06" db="EMBL/GenBank/DDBJ databases">
        <authorList>
            <consortium name="SYNGENTA / RWTH Aachen University"/>
        </authorList>
    </citation>
    <scope>NUCLEOTIDE SEQUENCE</scope>
</reference>
<evidence type="ECO:0000313" key="6">
    <source>
        <dbReference type="EMBL" id="CAH7669695.1"/>
    </source>
</evidence>
<feature type="transmembrane region" description="Helical" evidence="5">
    <location>
        <begin position="226"/>
        <end position="244"/>
    </location>
</feature>
<dbReference type="PANTHER" id="PTHR11706">
    <property type="entry name" value="SOLUTE CARRIER PROTEIN FAMILY 11 MEMBER"/>
    <property type="match status" value="1"/>
</dbReference>
<dbReference type="EMBL" id="CALTRL010000799">
    <property type="protein sequence ID" value="CAH7669695.1"/>
    <property type="molecule type" value="Genomic_DNA"/>
</dbReference>